<dbReference type="AlphaFoldDB" id="A0ABD1EW49"/>
<protein>
    <recommendedName>
        <fullName evidence="9">TRAF-type domain-containing protein</fullName>
    </recommendedName>
</protein>
<evidence type="ECO:0000256" key="6">
    <source>
        <dbReference type="ARBA" id="ARBA00022833"/>
    </source>
</evidence>
<evidence type="ECO:0000256" key="5">
    <source>
        <dbReference type="ARBA" id="ARBA00022771"/>
    </source>
</evidence>
<evidence type="ECO:0000313" key="10">
    <source>
        <dbReference type="EMBL" id="KAL1505268.1"/>
    </source>
</evidence>
<dbReference type="Gene3D" id="2.60.210.10">
    <property type="entry name" value="Apoptosis, Tumor Necrosis Factor Receptor Associated Protein 2, Chain A"/>
    <property type="match status" value="1"/>
</dbReference>
<evidence type="ECO:0000256" key="2">
    <source>
        <dbReference type="ARBA" id="ARBA00022490"/>
    </source>
</evidence>
<dbReference type="InterPro" id="IPR001293">
    <property type="entry name" value="Znf_TRAF"/>
</dbReference>
<evidence type="ECO:0000259" key="9">
    <source>
        <dbReference type="PROSITE" id="PS50145"/>
    </source>
</evidence>
<comment type="subcellular location">
    <subcellularLocation>
        <location evidence="1">Cytoplasm</location>
    </subcellularLocation>
</comment>
<organism evidence="10 11">
    <name type="scientific">Hypothenemus hampei</name>
    <name type="common">Coffee berry borer</name>
    <dbReference type="NCBI Taxonomy" id="57062"/>
    <lineage>
        <taxon>Eukaryota</taxon>
        <taxon>Metazoa</taxon>
        <taxon>Ecdysozoa</taxon>
        <taxon>Arthropoda</taxon>
        <taxon>Hexapoda</taxon>
        <taxon>Insecta</taxon>
        <taxon>Pterygota</taxon>
        <taxon>Neoptera</taxon>
        <taxon>Endopterygota</taxon>
        <taxon>Coleoptera</taxon>
        <taxon>Polyphaga</taxon>
        <taxon>Cucujiformia</taxon>
        <taxon>Curculionidae</taxon>
        <taxon>Scolytinae</taxon>
        <taxon>Hypothenemus</taxon>
    </lineage>
</organism>
<keyword evidence="4" id="KW-0677">Repeat</keyword>
<keyword evidence="6 7" id="KW-0862">Zinc</keyword>
<dbReference type="Proteomes" id="UP001566132">
    <property type="component" value="Unassembled WGS sequence"/>
</dbReference>
<dbReference type="Gene3D" id="3.30.40.10">
    <property type="entry name" value="Zinc/RING finger domain, C3HC4 (zinc finger)"/>
    <property type="match status" value="1"/>
</dbReference>
<evidence type="ECO:0000256" key="4">
    <source>
        <dbReference type="ARBA" id="ARBA00022737"/>
    </source>
</evidence>
<gene>
    <name evidence="10" type="ORF">ABEB36_004869</name>
</gene>
<evidence type="ECO:0000256" key="7">
    <source>
        <dbReference type="PROSITE-ProRule" id="PRU00207"/>
    </source>
</evidence>
<evidence type="ECO:0000313" key="11">
    <source>
        <dbReference type="Proteomes" id="UP001566132"/>
    </source>
</evidence>
<dbReference type="InterPro" id="IPR013083">
    <property type="entry name" value="Znf_RING/FYVE/PHD"/>
</dbReference>
<sequence>MSNLHPFTCYFCNEKIENETQTGHTSLCSKVLIPCPHKCGSYIERANLPKHLLECQNNIDRNYSNNNIRKSVNFDLMAKSPASNTHSTNSLGRKDVQQLSAYKNEISKLQKRISELETSSTLQNGTKDSLQSAIKEHTRSIEKLNYVLNYLNEWKKKTDNKIESFRESSKSIEFLKQESAKQLIYIQERLVHLQNLEMDLSLFKNATYEEQARAKKTEIELTRNLEEIRMTFNKQIESFENMWRQQNERFQNTIKSMDDFNDGMSELRAKLAGLVFDLRAVSQISSEASEKVEIIERDFNLMRQEVNQLKVNQEILEDLTSNDNLTFQRLIWRITEIESKLKRAKESDIVLKSSIFYTHQFGYKIRVFLYINGLKKWKDRYALACVHVLKGEYDPLLAWPCIIEGNIVLRDQSDNTSQKKDFSKYIKTKRSQGDEDEDEPQESSSTYIFIPHSVLFKENYMKNDSIYLDISMHDNRFKHETNL</sequence>
<dbReference type="InterPro" id="IPR002083">
    <property type="entry name" value="MATH/TRAF_dom"/>
</dbReference>
<dbReference type="GO" id="GO:0005737">
    <property type="term" value="C:cytoplasm"/>
    <property type="evidence" value="ECO:0007669"/>
    <property type="project" value="UniProtKB-SubCell"/>
</dbReference>
<keyword evidence="5 7" id="KW-0863">Zinc-finger</keyword>
<dbReference type="PANTHER" id="PTHR10131:SF138">
    <property type="entry name" value="RE66324P"/>
    <property type="match status" value="1"/>
</dbReference>
<feature type="zinc finger region" description="TRAF-type" evidence="7">
    <location>
        <begin position="24"/>
        <end position="57"/>
    </location>
</feature>
<dbReference type="GO" id="GO:0008270">
    <property type="term" value="F:zinc ion binding"/>
    <property type="evidence" value="ECO:0007669"/>
    <property type="project" value="UniProtKB-KW"/>
</dbReference>
<dbReference type="EMBL" id="JBDJPC010000004">
    <property type="protein sequence ID" value="KAL1505268.1"/>
    <property type="molecule type" value="Genomic_DNA"/>
</dbReference>
<dbReference type="SUPFAM" id="SSF49599">
    <property type="entry name" value="TRAF domain-like"/>
    <property type="match status" value="2"/>
</dbReference>
<dbReference type="Pfam" id="PF22486">
    <property type="entry name" value="MATH_2"/>
    <property type="match status" value="1"/>
</dbReference>
<keyword evidence="11" id="KW-1185">Reference proteome</keyword>
<accession>A0ABD1EW49</accession>
<keyword evidence="2" id="KW-0963">Cytoplasm</keyword>
<proteinExistence type="predicted"/>
<keyword evidence="3 7" id="KW-0479">Metal-binding</keyword>
<feature type="region of interest" description="Disordered" evidence="8">
    <location>
        <begin position="420"/>
        <end position="444"/>
    </location>
</feature>
<dbReference type="PROSITE" id="PS50145">
    <property type="entry name" value="ZF_TRAF"/>
    <property type="match status" value="1"/>
</dbReference>
<reference evidence="10 11" key="1">
    <citation type="submission" date="2024-05" db="EMBL/GenBank/DDBJ databases">
        <title>Genetic variation in Jamaican populations of the coffee berry borer (Hypothenemus hampei).</title>
        <authorList>
            <person name="Errbii M."/>
            <person name="Myrie A."/>
        </authorList>
    </citation>
    <scope>NUCLEOTIDE SEQUENCE [LARGE SCALE GENOMIC DNA]</scope>
    <source>
        <strain evidence="10">JA-Hopewell-2020-01-JO</strain>
        <tissue evidence="10">Whole body</tissue>
    </source>
</reference>
<name>A0ABD1EW49_HYPHA</name>
<evidence type="ECO:0000256" key="1">
    <source>
        <dbReference type="ARBA" id="ARBA00004496"/>
    </source>
</evidence>
<feature type="domain" description="TRAF-type" evidence="9">
    <location>
        <begin position="24"/>
        <end position="57"/>
    </location>
</feature>
<comment type="caution">
    <text evidence="10">The sequence shown here is derived from an EMBL/GenBank/DDBJ whole genome shotgun (WGS) entry which is preliminary data.</text>
</comment>
<evidence type="ECO:0000256" key="8">
    <source>
        <dbReference type="SAM" id="MobiDB-lite"/>
    </source>
</evidence>
<dbReference type="InterPro" id="IPR008974">
    <property type="entry name" value="TRAF-like"/>
</dbReference>
<evidence type="ECO:0000256" key="3">
    <source>
        <dbReference type="ARBA" id="ARBA00022723"/>
    </source>
</evidence>
<dbReference type="PANTHER" id="PTHR10131">
    <property type="entry name" value="TNF RECEPTOR ASSOCIATED FACTOR"/>
    <property type="match status" value="1"/>
</dbReference>